<dbReference type="AlphaFoldDB" id="A0A0A8XUI6"/>
<accession>A0A0A8XUI6</accession>
<name>A0A0A8XUI6_ARUDO</name>
<evidence type="ECO:0000313" key="1">
    <source>
        <dbReference type="EMBL" id="JAD17604.1"/>
    </source>
</evidence>
<reference evidence="1" key="1">
    <citation type="submission" date="2014-09" db="EMBL/GenBank/DDBJ databases">
        <authorList>
            <person name="Magalhaes I.L.F."/>
            <person name="Oliveira U."/>
            <person name="Santos F.R."/>
            <person name="Vidigal T.H.D.A."/>
            <person name="Brescovit A.D."/>
            <person name="Santos A.J."/>
        </authorList>
    </citation>
    <scope>NUCLEOTIDE SEQUENCE</scope>
    <source>
        <tissue evidence="1">Shoot tissue taken approximately 20 cm above the soil surface</tissue>
    </source>
</reference>
<organism evidence="1">
    <name type="scientific">Arundo donax</name>
    <name type="common">Giant reed</name>
    <name type="synonym">Donax arundinaceus</name>
    <dbReference type="NCBI Taxonomy" id="35708"/>
    <lineage>
        <taxon>Eukaryota</taxon>
        <taxon>Viridiplantae</taxon>
        <taxon>Streptophyta</taxon>
        <taxon>Embryophyta</taxon>
        <taxon>Tracheophyta</taxon>
        <taxon>Spermatophyta</taxon>
        <taxon>Magnoliopsida</taxon>
        <taxon>Liliopsida</taxon>
        <taxon>Poales</taxon>
        <taxon>Poaceae</taxon>
        <taxon>PACMAD clade</taxon>
        <taxon>Arundinoideae</taxon>
        <taxon>Arundineae</taxon>
        <taxon>Arundo</taxon>
    </lineage>
</organism>
<proteinExistence type="predicted"/>
<sequence>MNMGGKFHRIYEQSKTRQYKTPRYHLEPNWTPSGNPKFAFFFFLVVVTLPNYYHI</sequence>
<dbReference type="EMBL" id="GBRH01280291">
    <property type="protein sequence ID" value="JAD17604.1"/>
    <property type="molecule type" value="Transcribed_RNA"/>
</dbReference>
<reference evidence="1" key="2">
    <citation type="journal article" date="2015" name="Data Brief">
        <title>Shoot transcriptome of the giant reed, Arundo donax.</title>
        <authorList>
            <person name="Barrero R.A."/>
            <person name="Guerrero F.D."/>
            <person name="Moolhuijzen P."/>
            <person name="Goolsby J.A."/>
            <person name="Tidwell J."/>
            <person name="Bellgard S.E."/>
            <person name="Bellgard M.I."/>
        </authorList>
    </citation>
    <scope>NUCLEOTIDE SEQUENCE</scope>
    <source>
        <tissue evidence="1">Shoot tissue taken approximately 20 cm above the soil surface</tissue>
    </source>
</reference>
<protein>
    <submittedName>
        <fullName evidence="1">Uncharacterized protein</fullName>
    </submittedName>
</protein>